<dbReference type="InterPro" id="IPR027417">
    <property type="entry name" value="P-loop_NTPase"/>
</dbReference>
<organism evidence="7 8">
    <name type="scientific">Lecanosticta acicola</name>
    <dbReference type="NCBI Taxonomy" id="111012"/>
    <lineage>
        <taxon>Eukaryota</taxon>
        <taxon>Fungi</taxon>
        <taxon>Dikarya</taxon>
        <taxon>Ascomycota</taxon>
        <taxon>Pezizomycotina</taxon>
        <taxon>Dothideomycetes</taxon>
        <taxon>Dothideomycetidae</taxon>
        <taxon>Mycosphaerellales</taxon>
        <taxon>Mycosphaerellaceae</taxon>
        <taxon>Lecanosticta</taxon>
    </lineage>
</organism>
<comment type="caution">
    <text evidence="7">The sequence shown here is derived from an EMBL/GenBank/DDBJ whole genome shotgun (WGS) entry which is preliminary data.</text>
</comment>
<dbReference type="Gene3D" id="1.20.120.850">
    <property type="entry name" value="SWI2/SNF2 ATPases, N-terminal domain"/>
    <property type="match status" value="1"/>
</dbReference>
<dbReference type="GO" id="GO:0007131">
    <property type="term" value="P:reciprocal meiotic recombination"/>
    <property type="evidence" value="ECO:0007669"/>
    <property type="project" value="TreeGrafter"/>
</dbReference>
<feature type="compositionally biased region" description="Low complexity" evidence="4">
    <location>
        <begin position="75"/>
        <end position="86"/>
    </location>
</feature>
<dbReference type="PROSITE" id="PS51194">
    <property type="entry name" value="HELICASE_CTER"/>
    <property type="match status" value="1"/>
</dbReference>
<dbReference type="CDD" id="cd18793">
    <property type="entry name" value="SF2_C_SNF"/>
    <property type="match status" value="1"/>
</dbReference>
<keyword evidence="3" id="KW-0067">ATP-binding</keyword>
<dbReference type="Proteomes" id="UP001296104">
    <property type="component" value="Unassembled WGS sequence"/>
</dbReference>
<protein>
    <submittedName>
        <fullName evidence="7">DNA repair and recombination RAD54B</fullName>
    </submittedName>
</protein>
<feature type="region of interest" description="Disordered" evidence="4">
    <location>
        <begin position="1"/>
        <end position="86"/>
    </location>
</feature>
<gene>
    <name evidence="7" type="ORF">LECACI_7A000783</name>
</gene>
<dbReference type="SUPFAM" id="SSF52540">
    <property type="entry name" value="P-loop containing nucleoside triphosphate hydrolases"/>
    <property type="match status" value="2"/>
</dbReference>
<dbReference type="FunFam" id="3.40.50.10810:FF:000035">
    <property type="entry name" value="DsDNA-dependent ATPase (Rad54b)"/>
    <property type="match status" value="1"/>
</dbReference>
<feature type="compositionally biased region" description="Pro residues" evidence="4">
    <location>
        <begin position="1"/>
        <end position="10"/>
    </location>
</feature>
<evidence type="ECO:0000256" key="1">
    <source>
        <dbReference type="ARBA" id="ARBA00022741"/>
    </source>
</evidence>
<feature type="domain" description="Helicase C-terminal" evidence="6">
    <location>
        <begin position="624"/>
        <end position="774"/>
    </location>
</feature>
<dbReference type="EMBL" id="CAVMBE010000003">
    <property type="protein sequence ID" value="CAK3796218.1"/>
    <property type="molecule type" value="Genomic_DNA"/>
</dbReference>
<evidence type="ECO:0000256" key="4">
    <source>
        <dbReference type="SAM" id="MobiDB-lite"/>
    </source>
</evidence>
<evidence type="ECO:0000259" key="6">
    <source>
        <dbReference type="PROSITE" id="PS51194"/>
    </source>
</evidence>
<dbReference type="InterPro" id="IPR000330">
    <property type="entry name" value="SNF2_N"/>
</dbReference>
<dbReference type="Pfam" id="PF00271">
    <property type="entry name" value="Helicase_C"/>
    <property type="match status" value="1"/>
</dbReference>
<sequence length="958" mass="105541">MTPFKPPTFKPPTFVKTPLHDESPAEPPAKKRRISQDDETVNLEATKAAVQLLKRPAPPRKFVPPPARQPLAPVSNPSTPSQSESSETLLKTYYTVLWRKFTTKKNKTWDGDGVLTVLGSSAVLQDDAGKELGRGTCKGPLLVGSELSVGGKDVQVESMIPKEEYTSGRVFLAATKPAPAQSLKQINGTARVTNKEQAKHDKIAATQKERLVSSAVTSKAGKASFKAPLIVNTVQVPKKNATIPVPRHDPKAEDAVLMRRPSSAPRGKQIVDVVVDPLLSRKLHAHQREGVAFMYECVMGMMDYVGEGAILADEMGLGKTLQTIALLWTLLKQNPIYEDGPVIKKALIVCPVTLINNWQKEFRKWLGNERIGVFVAENNKMRLTDFTRGRAYHVMIIGYEKLTKVQDQLKGDCGIDIVIADEGHRLKAEKNKAAAAIKSINTDRRIILSGTPIQNDLSEFYQMVDFVNPNILGKKAAFRREFEDPIVKSRQPGASASDVEKGEARSEHLAGLTRNFILRRTADVMAKFLPPRTDYVVFCKPTPVQASVYRSIIGSQAFLAAMHSPKSALQLINVLKKACNSPSLLLKANDEGEGRVSSELLEDVSPSDLRFPGTSGKVRVLDSLLREIYTATDEKVVVVSNYTSTLDVLANLMTSMDYQFLRLDGATPKNKRQELVDRFNNSPQKAAFVFLLSTKAGGVGINLIGASRLILFDSDWNPSNDLQAMARVHRFGQRRTCFIYRLLVQGALDEKIFQRQVSKTGLADSIVDRKSNASGFTQAELRDLFTFDENDDCQTHRLLGCTCGGNGLPIGEAARESAEKAQVARNDLVTLSGNDETEVLYLADSDEEANVNASKGAWRGTAKDYDPDAVEEEHRRQTQEGKMLSLMQWTHFNTGHVTANASDQDDTEASELDEVGIAVEDDALRTVMREPGRRVGYVFAKLSASTTASHEKPDAQAR</sequence>
<dbReference type="PANTHER" id="PTHR45629:SF7">
    <property type="entry name" value="DNA EXCISION REPAIR PROTEIN ERCC-6-RELATED"/>
    <property type="match status" value="1"/>
</dbReference>
<name>A0AAI8YRR2_9PEZI</name>
<dbReference type="InterPro" id="IPR050496">
    <property type="entry name" value="SNF2_RAD54_helicase_repair"/>
</dbReference>
<dbReference type="GO" id="GO:0005634">
    <property type="term" value="C:nucleus"/>
    <property type="evidence" value="ECO:0007669"/>
    <property type="project" value="TreeGrafter"/>
</dbReference>
<proteinExistence type="predicted"/>
<keyword evidence="1" id="KW-0547">Nucleotide-binding</keyword>
<reference evidence="7" key="1">
    <citation type="submission" date="2023-11" db="EMBL/GenBank/DDBJ databases">
        <authorList>
            <person name="Alioto T."/>
            <person name="Alioto T."/>
            <person name="Gomez Garrido J."/>
        </authorList>
    </citation>
    <scope>NUCLEOTIDE SEQUENCE</scope>
</reference>
<dbReference type="CDD" id="cd18004">
    <property type="entry name" value="DEXHc_RAD54"/>
    <property type="match status" value="1"/>
</dbReference>
<dbReference type="InterPro" id="IPR049730">
    <property type="entry name" value="SNF2/RAD54-like_C"/>
</dbReference>
<keyword evidence="8" id="KW-1185">Reference proteome</keyword>
<dbReference type="Pfam" id="PF00176">
    <property type="entry name" value="SNF2-rel_dom"/>
    <property type="match status" value="1"/>
</dbReference>
<evidence type="ECO:0000259" key="5">
    <source>
        <dbReference type="PROSITE" id="PS51192"/>
    </source>
</evidence>
<dbReference type="SMART" id="SM00487">
    <property type="entry name" value="DEXDc"/>
    <property type="match status" value="1"/>
</dbReference>
<dbReference type="GO" id="GO:0000724">
    <property type="term" value="P:double-strand break repair via homologous recombination"/>
    <property type="evidence" value="ECO:0007669"/>
    <property type="project" value="TreeGrafter"/>
</dbReference>
<dbReference type="GO" id="GO:0016787">
    <property type="term" value="F:hydrolase activity"/>
    <property type="evidence" value="ECO:0007669"/>
    <property type="project" value="UniProtKB-KW"/>
</dbReference>
<feature type="compositionally biased region" description="Pro residues" evidence="4">
    <location>
        <begin position="59"/>
        <end position="68"/>
    </location>
</feature>
<dbReference type="InterPro" id="IPR014001">
    <property type="entry name" value="Helicase_ATP-bd"/>
</dbReference>
<dbReference type="PANTHER" id="PTHR45629">
    <property type="entry name" value="SNF2/RAD54 FAMILY MEMBER"/>
    <property type="match status" value="1"/>
</dbReference>
<accession>A0AAI8YRR2</accession>
<keyword evidence="2" id="KW-0378">Hydrolase</keyword>
<dbReference type="AlphaFoldDB" id="A0AAI8YRR2"/>
<evidence type="ECO:0000256" key="3">
    <source>
        <dbReference type="ARBA" id="ARBA00022840"/>
    </source>
</evidence>
<dbReference type="Gene3D" id="3.40.50.10810">
    <property type="entry name" value="Tandem AAA-ATPase domain"/>
    <property type="match status" value="1"/>
</dbReference>
<evidence type="ECO:0000313" key="7">
    <source>
        <dbReference type="EMBL" id="CAK3796218.1"/>
    </source>
</evidence>
<evidence type="ECO:0000313" key="8">
    <source>
        <dbReference type="Proteomes" id="UP001296104"/>
    </source>
</evidence>
<dbReference type="Gene3D" id="3.40.50.300">
    <property type="entry name" value="P-loop containing nucleotide triphosphate hydrolases"/>
    <property type="match status" value="1"/>
</dbReference>
<dbReference type="InterPro" id="IPR038718">
    <property type="entry name" value="SNF2-like_sf"/>
</dbReference>
<dbReference type="SMART" id="SM00490">
    <property type="entry name" value="HELICc"/>
    <property type="match status" value="1"/>
</dbReference>
<dbReference type="PROSITE" id="PS51192">
    <property type="entry name" value="HELICASE_ATP_BIND_1"/>
    <property type="match status" value="1"/>
</dbReference>
<dbReference type="InterPro" id="IPR001650">
    <property type="entry name" value="Helicase_C-like"/>
</dbReference>
<dbReference type="GO" id="GO:0015616">
    <property type="term" value="F:DNA translocase activity"/>
    <property type="evidence" value="ECO:0007669"/>
    <property type="project" value="TreeGrafter"/>
</dbReference>
<evidence type="ECO:0000256" key="2">
    <source>
        <dbReference type="ARBA" id="ARBA00022801"/>
    </source>
</evidence>
<feature type="domain" description="Helicase ATP-binding" evidence="5">
    <location>
        <begin position="300"/>
        <end position="470"/>
    </location>
</feature>
<dbReference type="GO" id="GO:0005524">
    <property type="term" value="F:ATP binding"/>
    <property type="evidence" value="ECO:0007669"/>
    <property type="project" value="InterPro"/>
</dbReference>